<accession>A0A4S1X923</accession>
<organism evidence="13 14">
    <name type="scientific">Sphingomonas gei</name>
    <dbReference type="NCBI Taxonomy" id="1395960"/>
    <lineage>
        <taxon>Bacteria</taxon>
        <taxon>Pseudomonadati</taxon>
        <taxon>Pseudomonadota</taxon>
        <taxon>Alphaproteobacteria</taxon>
        <taxon>Sphingomonadales</taxon>
        <taxon>Sphingomonadaceae</taxon>
        <taxon>Sphingomonas</taxon>
    </lineage>
</organism>
<keyword evidence="11" id="KW-0472">Membrane</keyword>
<reference evidence="13 14" key="1">
    <citation type="submission" date="2019-04" db="EMBL/GenBank/DDBJ databases">
        <title>Sphingomonas psychrotolerans sp. nov., isolated from soil in the Tianshan Mountains, Xinjiang, China.</title>
        <authorList>
            <person name="Luo Y."/>
            <person name="Sheng H."/>
        </authorList>
    </citation>
    <scope>NUCLEOTIDE SEQUENCE [LARGE SCALE GENOMIC DNA]</scope>
    <source>
        <strain evidence="13 14">ZFGT-11</strain>
    </source>
</reference>
<keyword evidence="7 12" id="KW-0997">Cell inner membrane</keyword>
<dbReference type="GO" id="GO:0017004">
    <property type="term" value="P:cytochrome complex assembly"/>
    <property type="evidence" value="ECO:0007669"/>
    <property type="project" value="UniProtKB-KW"/>
</dbReference>
<evidence type="ECO:0000256" key="6">
    <source>
        <dbReference type="ARBA" id="ARBA00022475"/>
    </source>
</evidence>
<evidence type="ECO:0000256" key="12">
    <source>
        <dbReference type="RuleBase" id="RU363101"/>
    </source>
</evidence>
<comment type="subcellular location">
    <subcellularLocation>
        <location evidence="2 12">Cell inner membrane</location>
        <topology evidence="2 12">Single-pass membrane protein</topology>
    </subcellularLocation>
</comment>
<dbReference type="Proteomes" id="UP000306147">
    <property type="component" value="Unassembled WGS sequence"/>
</dbReference>
<evidence type="ECO:0000313" key="14">
    <source>
        <dbReference type="Proteomes" id="UP000306147"/>
    </source>
</evidence>
<evidence type="ECO:0000256" key="10">
    <source>
        <dbReference type="ARBA" id="ARBA00022989"/>
    </source>
</evidence>
<dbReference type="InterPro" id="IPR007078">
    <property type="entry name" value="Haem_export_protD_CcmD"/>
</dbReference>
<sequence length="43" mass="4721">MNHWAFVTAAYAVTLLGTGGLAAWAWLSMRRAEAAAESLRRDK</sequence>
<evidence type="ECO:0000256" key="4">
    <source>
        <dbReference type="ARBA" id="ARBA00016461"/>
    </source>
</evidence>
<dbReference type="GO" id="GO:0015886">
    <property type="term" value="P:heme transport"/>
    <property type="evidence" value="ECO:0007669"/>
    <property type="project" value="InterPro"/>
</dbReference>
<comment type="function">
    <text evidence="1 12">Required for the export of heme to the periplasm for the biogenesis of c-type cytochromes.</text>
</comment>
<protein>
    <recommendedName>
        <fullName evidence="4 12">Heme exporter protein D</fullName>
    </recommendedName>
</protein>
<keyword evidence="8" id="KW-0812">Transmembrane</keyword>
<evidence type="ECO:0000256" key="7">
    <source>
        <dbReference type="ARBA" id="ARBA00022519"/>
    </source>
</evidence>
<dbReference type="GO" id="GO:0005886">
    <property type="term" value="C:plasma membrane"/>
    <property type="evidence" value="ECO:0007669"/>
    <property type="project" value="UniProtKB-SubCell"/>
</dbReference>
<name>A0A4S1X923_9SPHN</name>
<dbReference type="AlphaFoldDB" id="A0A4S1X923"/>
<dbReference type="EMBL" id="SRXT01000006">
    <property type="protein sequence ID" value="TGX52205.1"/>
    <property type="molecule type" value="Genomic_DNA"/>
</dbReference>
<dbReference type="Pfam" id="PF04995">
    <property type="entry name" value="CcmD"/>
    <property type="match status" value="1"/>
</dbReference>
<comment type="caution">
    <text evidence="13">The sequence shown here is derived from an EMBL/GenBank/DDBJ whole genome shotgun (WGS) entry which is preliminary data.</text>
</comment>
<proteinExistence type="inferred from homology"/>
<keyword evidence="14" id="KW-1185">Reference proteome</keyword>
<evidence type="ECO:0000256" key="11">
    <source>
        <dbReference type="ARBA" id="ARBA00023136"/>
    </source>
</evidence>
<comment type="similarity">
    <text evidence="3 12">Belongs to the CcmD/CycX/HelD family.</text>
</comment>
<evidence type="ECO:0000256" key="5">
    <source>
        <dbReference type="ARBA" id="ARBA00022448"/>
    </source>
</evidence>
<evidence type="ECO:0000313" key="13">
    <source>
        <dbReference type="EMBL" id="TGX52205.1"/>
    </source>
</evidence>
<evidence type="ECO:0000256" key="8">
    <source>
        <dbReference type="ARBA" id="ARBA00022692"/>
    </source>
</evidence>
<gene>
    <name evidence="13" type="primary">ccmD</name>
    <name evidence="13" type="ORF">E5A73_15485</name>
</gene>
<evidence type="ECO:0000256" key="3">
    <source>
        <dbReference type="ARBA" id="ARBA00008741"/>
    </source>
</evidence>
<keyword evidence="9 12" id="KW-0201">Cytochrome c-type biogenesis</keyword>
<keyword evidence="10" id="KW-1133">Transmembrane helix</keyword>
<evidence type="ECO:0000256" key="9">
    <source>
        <dbReference type="ARBA" id="ARBA00022748"/>
    </source>
</evidence>
<dbReference type="RefSeq" id="WP_135964748.1">
    <property type="nucleotide sequence ID" value="NZ_SRXT01000006.1"/>
</dbReference>
<evidence type="ECO:0000256" key="2">
    <source>
        <dbReference type="ARBA" id="ARBA00004377"/>
    </source>
</evidence>
<keyword evidence="5 12" id="KW-0813">Transport</keyword>
<keyword evidence="6 12" id="KW-1003">Cell membrane</keyword>
<evidence type="ECO:0000256" key="1">
    <source>
        <dbReference type="ARBA" id="ARBA00002442"/>
    </source>
</evidence>